<accession>W7YHF1</accession>
<dbReference type="STRING" id="869213.GCA_000517085_02282"/>
<name>W7YHF1_9BACT</name>
<evidence type="ECO:0000313" key="2">
    <source>
        <dbReference type="EMBL" id="GAF03871.1"/>
    </source>
</evidence>
<dbReference type="AlphaFoldDB" id="W7YHF1"/>
<dbReference type="eggNOG" id="ENOG502ZMVJ">
    <property type="taxonomic scope" value="Bacteria"/>
</dbReference>
<comment type="caution">
    <text evidence="2">The sequence shown here is derived from an EMBL/GenBank/DDBJ whole genome shotgun (WGS) entry which is preliminary data.</text>
</comment>
<protein>
    <submittedName>
        <fullName evidence="2">Uncharacterized protein</fullName>
    </submittedName>
</protein>
<dbReference type="RefSeq" id="WP_027471912.1">
    <property type="nucleotide sequence ID" value="NZ_BAMD01000032.1"/>
</dbReference>
<proteinExistence type="predicted"/>
<organism evidence="2 3">
    <name type="scientific">Saccharicrinis fermentans DSM 9555 = JCM 21142</name>
    <dbReference type="NCBI Taxonomy" id="869213"/>
    <lineage>
        <taxon>Bacteria</taxon>
        <taxon>Pseudomonadati</taxon>
        <taxon>Bacteroidota</taxon>
        <taxon>Bacteroidia</taxon>
        <taxon>Marinilabiliales</taxon>
        <taxon>Marinilabiliaceae</taxon>
        <taxon>Saccharicrinis</taxon>
    </lineage>
</organism>
<keyword evidence="3" id="KW-1185">Reference proteome</keyword>
<keyword evidence="1" id="KW-0472">Membrane</keyword>
<feature type="transmembrane region" description="Helical" evidence="1">
    <location>
        <begin position="49"/>
        <end position="68"/>
    </location>
</feature>
<feature type="transmembrane region" description="Helical" evidence="1">
    <location>
        <begin position="75"/>
        <end position="96"/>
    </location>
</feature>
<keyword evidence="1" id="KW-0812">Transmembrane</keyword>
<dbReference type="Proteomes" id="UP000019402">
    <property type="component" value="Unassembled WGS sequence"/>
</dbReference>
<reference evidence="2 3" key="1">
    <citation type="journal article" date="2014" name="Genome Announc.">
        <title>Draft Genome Sequence of Cytophaga fermentans JCM 21142T, a Facultative Anaerobe Isolated from Marine Mud.</title>
        <authorList>
            <person name="Starns D."/>
            <person name="Oshima K."/>
            <person name="Suda W."/>
            <person name="Iino T."/>
            <person name="Yuki M."/>
            <person name="Inoue J."/>
            <person name="Kitamura K."/>
            <person name="Iida T."/>
            <person name="Darby A."/>
            <person name="Hattori M."/>
            <person name="Ohkuma M."/>
        </authorList>
    </citation>
    <scope>NUCLEOTIDE SEQUENCE [LARGE SCALE GENOMIC DNA]</scope>
    <source>
        <strain evidence="2 3">JCM 21142</strain>
    </source>
</reference>
<dbReference type="OrthoDB" id="1122942at2"/>
<gene>
    <name evidence="2" type="ORF">JCM21142_72559</name>
</gene>
<sequence>MNCKCNKLYIGLLIGIILPLITSYVIFYVRFGDTLTITEFVNGLIGLHGFTKLLSLSVIPNLIFFLIAINLERLLAARGIVTATVLYAVVVLILRFSL</sequence>
<evidence type="ECO:0000256" key="1">
    <source>
        <dbReference type="SAM" id="Phobius"/>
    </source>
</evidence>
<dbReference type="EMBL" id="BAMD01000032">
    <property type="protein sequence ID" value="GAF03871.1"/>
    <property type="molecule type" value="Genomic_DNA"/>
</dbReference>
<evidence type="ECO:0000313" key="3">
    <source>
        <dbReference type="Proteomes" id="UP000019402"/>
    </source>
</evidence>
<keyword evidence="1" id="KW-1133">Transmembrane helix</keyword>
<feature type="transmembrane region" description="Helical" evidence="1">
    <location>
        <begin position="7"/>
        <end position="29"/>
    </location>
</feature>